<protein>
    <recommendedName>
        <fullName evidence="4">Transmembrane protein</fullName>
    </recommendedName>
</protein>
<dbReference type="InParanoid" id="A0A061DTH9"/>
<keyword evidence="1" id="KW-0812">Transmembrane</keyword>
<sequence>MENKTILLHNTSRIFFFFFVFLVMGVLFCDGDAYGFKFWETAMASESQCLFSFQFGYDLQSRNTLSSLTRGKRGGKPPLHFLPSFVPCSFPIV</sequence>
<organism evidence="2 3">
    <name type="scientific">Theobroma cacao</name>
    <name type="common">Cacao</name>
    <name type="synonym">Cocoa</name>
    <dbReference type="NCBI Taxonomy" id="3641"/>
    <lineage>
        <taxon>Eukaryota</taxon>
        <taxon>Viridiplantae</taxon>
        <taxon>Streptophyta</taxon>
        <taxon>Embryophyta</taxon>
        <taxon>Tracheophyta</taxon>
        <taxon>Spermatophyta</taxon>
        <taxon>Magnoliopsida</taxon>
        <taxon>eudicotyledons</taxon>
        <taxon>Gunneridae</taxon>
        <taxon>Pentapetalae</taxon>
        <taxon>rosids</taxon>
        <taxon>malvids</taxon>
        <taxon>Malvales</taxon>
        <taxon>Malvaceae</taxon>
        <taxon>Byttnerioideae</taxon>
        <taxon>Theobroma</taxon>
    </lineage>
</organism>
<name>A0A061DTH9_THECC</name>
<dbReference type="Proteomes" id="UP000026915">
    <property type="component" value="Chromosome 1"/>
</dbReference>
<dbReference type="EMBL" id="CM001879">
    <property type="protein sequence ID" value="EOX95657.1"/>
    <property type="molecule type" value="Genomic_DNA"/>
</dbReference>
<evidence type="ECO:0008006" key="4">
    <source>
        <dbReference type="Google" id="ProtNLM"/>
    </source>
</evidence>
<evidence type="ECO:0000313" key="2">
    <source>
        <dbReference type="EMBL" id="EOX95657.1"/>
    </source>
</evidence>
<reference evidence="2 3" key="1">
    <citation type="journal article" date="2013" name="Genome Biol.">
        <title>The genome sequence of the most widely cultivated cacao type and its use to identify candidate genes regulating pod color.</title>
        <authorList>
            <person name="Motamayor J.C."/>
            <person name="Mockaitis K."/>
            <person name="Schmutz J."/>
            <person name="Haiminen N."/>
            <person name="Iii D.L."/>
            <person name="Cornejo O."/>
            <person name="Findley S.D."/>
            <person name="Zheng P."/>
            <person name="Utro F."/>
            <person name="Royaert S."/>
            <person name="Saski C."/>
            <person name="Jenkins J."/>
            <person name="Podicheti R."/>
            <person name="Zhao M."/>
            <person name="Scheffler B.E."/>
            <person name="Stack J.C."/>
            <person name="Feltus F.A."/>
            <person name="Mustiga G.M."/>
            <person name="Amores F."/>
            <person name="Phillips W."/>
            <person name="Marelli J.P."/>
            <person name="May G.D."/>
            <person name="Shapiro H."/>
            <person name="Ma J."/>
            <person name="Bustamante C.D."/>
            <person name="Schnell R.J."/>
            <person name="Main D."/>
            <person name="Gilbert D."/>
            <person name="Parida L."/>
            <person name="Kuhn D.N."/>
        </authorList>
    </citation>
    <scope>NUCLEOTIDE SEQUENCE [LARGE SCALE GENOMIC DNA]</scope>
    <source>
        <strain evidence="3">cv. Matina 1-6</strain>
    </source>
</reference>
<dbReference type="HOGENOM" id="CLU_2403925_0_0_1"/>
<dbReference type="Gramene" id="EOX95657">
    <property type="protein sequence ID" value="EOX95657"/>
    <property type="gene ID" value="TCM_005110"/>
</dbReference>
<accession>A0A061DTH9</accession>
<keyword evidence="1" id="KW-1133">Transmembrane helix</keyword>
<gene>
    <name evidence="2" type="ORF">TCM_005110</name>
</gene>
<evidence type="ECO:0000256" key="1">
    <source>
        <dbReference type="SAM" id="Phobius"/>
    </source>
</evidence>
<keyword evidence="1" id="KW-0472">Membrane</keyword>
<keyword evidence="3" id="KW-1185">Reference proteome</keyword>
<evidence type="ECO:0000313" key="3">
    <source>
        <dbReference type="Proteomes" id="UP000026915"/>
    </source>
</evidence>
<proteinExistence type="predicted"/>
<dbReference type="AlphaFoldDB" id="A0A061DTH9"/>
<feature type="transmembrane region" description="Helical" evidence="1">
    <location>
        <begin position="12"/>
        <end position="29"/>
    </location>
</feature>